<dbReference type="OrthoDB" id="9801912at2"/>
<dbReference type="PANTHER" id="PTHR30290:SF37">
    <property type="entry name" value="NICKEL-BINDING PERIPLASMIC PROTEIN"/>
    <property type="match status" value="1"/>
</dbReference>
<evidence type="ECO:0000256" key="3">
    <source>
        <dbReference type="SAM" id="SignalP"/>
    </source>
</evidence>
<dbReference type="RefSeq" id="WP_089963805.1">
    <property type="nucleotide sequence ID" value="NZ_FNAV01000026.1"/>
</dbReference>
<feature type="chain" id="PRO_5011506465" evidence="3">
    <location>
        <begin position="26"/>
        <end position="529"/>
    </location>
</feature>
<dbReference type="CDD" id="cd08489">
    <property type="entry name" value="PBP2_NikA"/>
    <property type="match status" value="1"/>
</dbReference>
<dbReference type="EMBL" id="FNAV01000026">
    <property type="protein sequence ID" value="SDF51633.1"/>
    <property type="molecule type" value="Genomic_DNA"/>
</dbReference>
<proteinExistence type="inferred from homology"/>
<accession>A0A1G7LQD1</accession>
<dbReference type="InterPro" id="IPR030678">
    <property type="entry name" value="Peptide/Ni-bd"/>
</dbReference>
<evidence type="ECO:0000259" key="4">
    <source>
        <dbReference type="Pfam" id="PF00496"/>
    </source>
</evidence>
<sequence length="529" mass="57961">MFSRRSFLSLPVLGAVISSPLGSLAAGRSAAGRLRFAWPLNVGPLNPHLYSPNQMFAQNMVYEPLVRYREDGQVVPWLAASWSISEDGRTYTFELREGVMFSNGEPFDAAAAKANIDAVLANRERHAWLELANQIVGAEVVAPMTLKLSLKDPYYPALQELALPRPFRFIAPSQFVHGGTKDGIVAPVGTGPWMLTESSLGERDLFSRNDRYWGDAPAYAEVEVQVIPDPNTRAIALRTGQIDMVYGVEGPLSPDSYAEFAALGDFTTGLSAPMETSDLALNTARGATRDLSVRRAINHAVDKGAMIALILHGTERRADTLFAPNVPYADIGLEPYAHNPEQARKILEEDGWTVTGEGQPRTKDGAPLILDLCFVGTDAVAKAKAEILQADLASVGIGINLIGEEESSIYARQRDGRFHLIFNRTWGAPYDPHAFLSSMRVPSHADYQAQLGLADKAEIDRKIGEVLISTDETQRADLYRDLLTRFHEEAVYLPLTYATAMAVARPEVGRLVFGAMSSEIPFEKLTPDT</sequence>
<keyword evidence="6" id="KW-1185">Reference proteome</keyword>
<dbReference type="SUPFAM" id="SSF53850">
    <property type="entry name" value="Periplasmic binding protein-like II"/>
    <property type="match status" value="1"/>
</dbReference>
<dbReference type="PIRSF" id="PIRSF002741">
    <property type="entry name" value="MppA"/>
    <property type="match status" value="1"/>
</dbReference>
<evidence type="ECO:0000256" key="2">
    <source>
        <dbReference type="ARBA" id="ARBA00005695"/>
    </source>
</evidence>
<comment type="subcellular location">
    <subcellularLocation>
        <location evidence="1">Periplasm</location>
    </subcellularLocation>
</comment>
<feature type="domain" description="Solute-binding protein family 5" evidence="4">
    <location>
        <begin position="73"/>
        <end position="443"/>
    </location>
</feature>
<comment type="similarity">
    <text evidence="2">Belongs to the bacterial solute-binding protein 5 family.</text>
</comment>
<evidence type="ECO:0000256" key="1">
    <source>
        <dbReference type="ARBA" id="ARBA00004418"/>
    </source>
</evidence>
<dbReference type="GO" id="GO:0015675">
    <property type="term" value="P:nickel cation transport"/>
    <property type="evidence" value="ECO:0007669"/>
    <property type="project" value="InterPro"/>
</dbReference>
<dbReference type="InterPro" id="IPR000914">
    <property type="entry name" value="SBP_5_dom"/>
</dbReference>
<name>A0A1G7LQD1_9RHOB</name>
<dbReference type="Gene3D" id="3.10.105.10">
    <property type="entry name" value="Dipeptide-binding Protein, Domain 3"/>
    <property type="match status" value="1"/>
</dbReference>
<protein>
    <submittedName>
        <fullName evidence="5">Nickel transport system substrate-binding protein</fullName>
    </submittedName>
</protein>
<dbReference type="Gene3D" id="3.40.190.10">
    <property type="entry name" value="Periplasmic binding protein-like II"/>
    <property type="match status" value="1"/>
</dbReference>
<dbReference type="AlphaFoldDB" id="A0A1G7LQD1"/>
<dbReference type="Pfam" id="PF00496">
    <property type="entry name" value="SBP_bac_5"/>
    <property type="match status" value="1"/>
</dbReference>
<evidence type="ECO:0000313" key="5">
    <source>
        <dbReference type="EMBL" id="SDF51633.1"/>
    </source>
</evidence>
<dbReference type="GO" id="GO:0043190">
    <property type="term" value="C:ATP-binding cassette (ABC) transporter complex"/>
    <property type="evidence" value="ECO:0007669"/>
    <property type="project" value="InterPro"/>
</dbReference>
<dbReference type="GO" id="GO:0016151">
    <property type="term" value="F:nickel cation binding"/>
    <property type="evidence" value="ECO:0007669"/>
    <property type="project" value="InterPro"/>
</dbReference>
<dbReference type="PANTHER" id="PTHR30290">
    <property type="entry name" value="PERIPLASMIC BINDING COMPONENT OF ABC TRANSPORTER"/>
    <property type="match status" value="1"/>
</dbReference>
<dbReference type="STRING" id="282683.SAMN04488105_1266"/>
<dbReference type="Proteomes" id="UP000198994">
    <property type="component" value="Unassembled WGS sequence"/>
</dbReference>
<dbReference type="GO" id="GO:0015833">
    <property type="term" value="P:peptide transport"/>
    <property type="evidence" value="ECO:0007669"/>
    <property type="project" value="TreeGrafter"/>
</dbReference>
<keyword evidence="3" id="KW-0732">Signal</keyword>
<reference evidence="6" key="1">
    <citation type="submission" date="2016-10" db="EMBL/GenBank/DDBJ databases">
        <authorList>
            <person name="Varghese N."/>
            <person name="Submissions S."/>
        </authorList>
    </citation>
    <scope>NUCLEOTIDE SEQUENCE [LARGE SCALE GENOMIC DNA]</scope>
    <source>
        <strain evidence="6">DSM 10146</strain>
    </source>
</reference>
<dbReference type="InterPro" id="IPR011980">
    <property type="entry name" value="CntA-like"/>
</dbReference>
<evidence type="ECO:0000313" key="6">
    <source>
        <dbReference type="Proteomes" id="UP000198994"/>
    </source>
</evidence>
<gene>
    <name evidence="5" type="ORF">SAMN04488105_1266</name>
</gene>
<dbReference type="InterPro" id="IPR039424">
    <property type="entry name" value="SBP_5"/>
</dbReference>
<feature type="signal peptide" evidence="3">
    <location>
        <begin position="1"/>
        <end position="25"/>
    </location>
</feature>
<dbReference type="GO" id="GO:1904680">
    <property type="term" value="F:peptide transmembrane transporter activity"/>
    <property type="evidence" value="ECO:0007669"/>
    <property type="project" value="TreeGrafter"/>
</dbReference>
<dbReference type="GO" id="GO:0020037">
    <property type="term" value="F:heme binding"/>
    <property type="evidence" value="ECO:0007669"/>
    <property type="project" value="InterPro"/>
</dbReference>
<dbReference type="NCBIfam" id="TIGR02294">
    <property type="entry name" value="nickel_nikA"/>
    <property type="match status" value="1"/>
</dbReference>
<dbReference type="GO" id="GO:0030288">
    <property type="term" value="C:outer membrane-bounded periplasmic space"/>
    <property type="evidence" value="ECO:0007669"/>
    <property type="project" value="TreeGrafter"/>
</dbReference>
<organism evidence="5 6">
    <name type="scientific">Salipiger thiooxidans</name>
    <dbReference type="NCBI Taxonomy" id="282683"/>
    <lineage>
        <taxon>Bacteria</taxon>
        <taxon>Pseudomonadati</taxon>
        <taxon>Pseudomonadota</taxon>
        <taxon>Alphaproteobacteria</taxon>
        <taxon>Rhodobacterales</taxon>
        <taxon>Roseobacteraceae</taxon>
        <taxon>Salipiger</taxon>
    </lineage>
</organism>